<dbReference type="PANTHER" id="PTHR33164:SF43">
    <property type="entry name" value="HTH-TYPE TRANSCRIPTIONAL REPRESSOR YETL"/>
    <property type="match status" value="1"/>
</dbReference>
<dbReference type="PATRIC" id="fig|1122147.4.peg.2902"/>
<dbReference type="GO" id="GO:0003677">
    <property type="term" value="F:DNA binding"/>
    <property type="evidence" value="ECO:0007669"/>
    <property type="project" value="UniProtKB-KW"/>
</dbReference>
<dbReference type="RefSeq" id="WP_051225221.1">
    <property type="nucleotide sequence ID" value="NZ_AUEH01000015.1"/>
</dbReference>
<dbReference type="Pfam" id="PF01047">
    <property type="entry name" value="MarR"/>
    <property type="match status" value="1"/>
</dbReference>
<dbReference type="eggNOG" id="COG1846">
    <property type="taxonomic scope" value="Bacteria"/>
</dbReference>
<reference evidence="5 6" key="1">
    <citation type="journal article" date="2015" name="Genome Announc.">
        <title>Expanding the biotechnology potential of lactobacilli through comparative genomics of 213 strains and associated genera.</title>
        <authorList>
            <person name="Sun Z."/>
            <person name="Harris H.M."/>
            <person name="McCann A."/>
            <person name="Guo C."/>
            <person name="Argimon S."/>
            <person name="Zhang W."/>
            <person name="Yang X."/>
            <person name="Jeffery I.B."/>
            <person name="Cooney J.C."/>
            <person name="Kagawa T.F."/>
            <person name="Liu W."/>
            <person name="Song Y."/>
            <person name="Salvetti E."/>
            <person name="Wrobel A."/>
            <person name="Rasinkangas P."/>
            <person name="Parkhill J."/>
            <person name="Rea M.C."/>
            <person name="O'Sullivan O."/>
            <person name="Ritari J."/>
            <person name="Douillard F.P."/>
            <person name="Paul Ross R."/>
            <person name="Yang R."/>
            <person name="Briner A.E."/>
            <person name="Felis G.E."/>
            <person name="de Vos W.M."/>
            <person name="Barrangou R."/>
            <person name="Klaenhammer T.R."/>
            <person name="Caufield P.W."/>
            <person name="Cui Y."/>
            <person name="Zhang H."/>
            <person name="O'Toole P.W."/>
        </authorList>
    </citation>
    <scope>NUCLEOTIDE SEQUENCE [LARGE SCALE GENOMIC DNA]</scope>
    <source>
        <strain evidence="5 6">DSM 16991</strain>
    </source>
</reference>
<dbReference type="PROSITE" id="PS50995">
    <property type="entry name" value="HTH_MARR_2"/>
    <property type="match status" value="1"/>
</dbReference>
<accession>A0A0R1XB47</accession>
<dbReference type="InterPro" id="IPR039422">
    <property type="entry name" value="MarR/SlyA-like"/>
</dbReference>
<dbReference type="InterPro" id="IPR036388">
    <property type="entry name" value="WH-like_DNA-bd_sf"/>
</dbReference>
<evidence type="ECO:0000256" key="2">
    <source>
        <dbReference type="ARBA" id="ARBA00023125"/>
    </source>
</evidence>
<feature type="domain" description="HTH marR-type" evidence="4">
    <location>
        <begin position="1"/>
        <end position="142"/>
    </location>
</feature>
<evidence type="ECO:0000256" key="3">
    <source>
        <dbReference type="ARBA" id="ARBA00023163"/>
    </source>
</evidence>
<dbReference type="PROSITE" id="PS01117">
    <property type="entry name" value="HTH_MARR_1"/>
    <property type="match status" value="1"/>
</dbReference>
<protein>
    <submittedName>
        <fullName evidence="5">Transcriptional regulator</fullName>
    </submittedName>
</protein>
<comment type="caution">
    <text evidence="5">The sequence shown here is derived from an EMBL/GenBank/DDBJ whole genome shotgun (WGS) entry which is preliminary data.</text>
</comment>
<name>A0A0R1XB47_9LACO</name>
<dbReference type="InterPro" id="IPR011991">
    <property type="entry name" value="ArsR-like_HTH"/>
</dbReference>
<evidence type="ECO:0000256" key="1">
    <source>
        <dbReference type="ARBA" id="ARBA00023015"/>
    </source>
</evidence>
<gene>
    <name evidence="5" type="ORF">FC91_GL002816</name>
</gene>
<dbReference type="GO" id="GO:0006950">
    <property type="term" value="P:response to stress"/>
    <property type="evidence" value="ECO:0007669"/>
    <property type="project" value="TreeGrafter"/>
</dbReference>
<dbReference type="OrthoDB" id="3242809at2"/>
<dbReference type="SMART" id="SM00347">
    <property type="entry name" value="HTH_MARR"/>
    <property type="match status" value="1"/>
</dbReference>
<dbReference type="EMBL" id="AZFW01000060">
    <property type="protein sequence ID" value="KRM26893.1"/>
    <property type="molecule type" value="Genomic_DNA"/>
</dbReference>
<evidence type="ECO:0000313" key="6">
    <source>
        <dbReference type="Proteomes" id="UP000050949"/>
    </source>
</evidence>
<dbReference type="InterPro" id="IPR036390">
    <property type="entry name" value="WH_DNA-bd_sf"/>
</dbReference>
<dbReference type="CDD" id="cd00090">
    <property type="entry name" value="HTH_ARSR"/>
    <property type="match status" value="1"/>
</dbReference>
<sequence>MTQTSEVILKTFVDLFQKRSFRGAIASAYRFNGGAEQQPNQMRALQLLADRGELTNSDLVESLDIRPSSVSVLVQKLESAGLVARHAAPDDKRVQLIGLTDAGRQFVQTTKQLKNDLPSQVFSALNDQEQADLLHLLQKLDAGLADQDDLDWPKGRQFDDMRTWAERFRKAGGWHGFGEGPRGLGR</sequence>
<dbReference type="InterPro" id="IPR000835">
    <property type="entry name" value="HTH_MarR-typ"/>
</dbReference>
<dbReference type="Gene3D" id="1.10.10.10">
    <property type="entry name" value="Winged helix-like DNA-binding domain superfamily/Winged helix DNA-binding domain"/>
    <property type="match status" value="1"/>
</dbReference>
<dbReference type="SUPFAM" id="SSF46785">
    <property type="entry name" value="Winged helix' DNA-binding domain"/>
    <property type="match status" value="1"/>
</dbReference>
<dbReference type="PANTHER" id="PTHR33164">
    <property type="entry name" value="TRANSCRIPTIONAL REGULATOR, MARR FAMILY"/>
    <property type="match status" value="1"/>
</dbReference>
<keyword evidence="1" id="KW-0805">Transcription regulation</keyword>
<dbReference type="Proteomes" id="UP000050949">
    <property type="component" value="Unassembled WGS sequence"/>
</dbReference>
<proteinExistence type="predicted"/>
<evidence type="ECO:0000259" key="4">
    <source>
        <dbReference type="PROSITE" id="PS50995"/>
    </source>
</evidence>
<dbReference type="AlphaFoldDB" id="A0A0R1XB47"/>
<keyword evidence="3" id="KW-0804">Transcription</keyword>
<organism evidence="5 6">
    <name type="scientific">Schleiferilactobacillus harbinensis DSM 16991</name>
    <dbReference type="NCBI Taxonomy" id="1122147"/>
    <lineage>
        <taxon>Bacteria</taxon>
        <taxon>Bacillati</taxon>
        <taxon>Bacillota</taxon>
        <taxon>Bacilli</taxon>
        <taxon>Lactobacillales</taxon>
        <taxon>Lactobacillaceae</taxon>
        <taxon>Schleiferilactobacillus</taxon>
    </lineage>
</organism>
<keyword evidence="2" id="KW-0238">DNA-binding</keyword>
<dbReference type="PRINTS" id="PR00598">
    <property type="entry name" value="HTHMARR"/>
</dbReference>
<evidence type="ECO:0000313" key="5">
    <source>
        <dbReference type="EMBL" id="KRM26893.1"/>
    </source>
</evidence>
<dbReference type="InterPro" id="IPR023187">
    <property type="entry name" value="Tscrpt_reg_MarR-type_CS"/>
</dbReference>
<dbReference type="GO" id="GO:0003700">
    <property type="term" value="F:DNA-binding transcription factor activity"/>
    <property type="evidence" value="ECO:0007669"/>
    <property type="project" value="InterPro"/>
</dbReference>